<reference evidence="10 11" key="1">
    <citation type="submission" date="2019-02" db="EMBL/GenBank/DDBJ databases">
        <title>Deep-cultivation of Planctomycetes and their phenomic and genomic characterization uncovers novel biology.</title>
        <authorList>
            <person name="Wiegand S."/>
            <person name="Jogler M."/>
            <person name="Boedeker C."/>
            <person name="Pinto D."/>
            <person name="Vollmers J."/>
            <person name="Rivas-Marin E."/>
            <person name="Kohn T."/>
            <person name="Peeters S.H."/>
            <person name="Heuer A."/>
            <person name="Rast P."/>
            <person name="Oberbeckmann S."/>
            <person name="Bunk B."/>
            <person name="Jeske O."/>
            <person name="Meyerdierks A."/>
            <person name="Storesund J.E."/>
            <person name="Kallscheuer N."/>
            <person name="Luecker S."/>
            <person name="Lage O.M."/>
            <person name="Pohl T."/>
            <person name="Merkel B.J."/>
            <person name="Hornburger P."/>
            <person name="Mueller R.-W."/>
            <person name="Bruemmer F."/>
            <person name="Labrenz M."/>
            <person name="Spormann A.M."/>
            <person name="Op den Camp H."/>
            <person name="Overmann J."/>
            <person name="Amann R."/>
            <person name="Jetten M.S.M."/>
            <person name="Mascher T."/>
            <person name="Medema M.H."/>
            <person name="Devos D.P."/>
            <person name="Kaster A.-K."/>
            <person name="Ovreas L."/>
            <person name="Rohde M."/>
            <person name="Galperin M.Y."/>
            <person name="Jogler C."/>
        </authorList>
    </citation>
    <scope>NUCLEOTIDE SEQUENCE [LARGE SCALE GENOMIC DNA]</scope>
    <source>
        <strain evidence="10 11">Poly30</strain>
    </source>
</reference>
<gene>
    <name evidence="10" type="primary">mrpA_1</name>
    <name evidence="10" type="ORF">Poly30_43730</name>
</gene>
<keyword evidence="3 7" id="KW-0812">Transmembrane</keyword>
<feature type="transmembrane region" description="Helical" evidence="8">
    <location>
        <begin position="264"/>
        <end position="283"/>
    </location>
</feature>
<dbReference type="Proteomes" id="UP000320390">
    <property type="component" value="Chromosome"/>
</dbReference>
<evidence type="ECO:0000256" key="2">
    <source>
        <dbReference type="ARBA" id="ARBA00022475"/>
    </source>
</evidence>
<feature type="transmembrane region" description="Helical" evidence="8">
    <location>
        <begin position="98"/>
        <end position="120"/>
    </location>
</feature>
<dbReference type="EMBL" id="CP036434">
    <property type="protein sequence ID" value="QDV08818.1"/>
    <property type="molecule type" value="Genomic_DNA"/>
</dbReference>
<evidence type="ECO:0000259" key="9">
    <source>
        <dbReference type="Pfam" id="PF00361"/>
    </source>
</evidence>
<evidence type="ECO:0000313" key="10">
    <source>
        <dbReference type="EMBL" id="QDV08818.1"/>
    </source>
</evidence>
<dbReference type="PANTHER" id="PTHR42682">
    <property type="entry name" value="HYDROGENASE-4 COMPONENT F"/>
    <property type="match status" value="1"/>
</dbReference>
<comment type="subcellular location">
    <subcellularLocation>
        <location evidence="1">Cell membrane</location>
        <topology evidence="1">Multi-pass membrane protein</topology>
    </subcellularLocation>
    <subcellularLocation>
        <location evidence="7">Membrane</location>
        <topology evidence="7">Multi-pass membrane protein</topology>
    </subcellularLocation>
</comment>
<evidence type="ECO:0000256" key="7">
    <source>
        <dbReference type="RuleBase" id="RU000320"/>
    </source>
</evidence>
<feature type="transmembrane region" description="Helical" evidence="8">
    <location>
        <begin position="411"/>
        <end position="429"/>
    </location>
</feature>
<dbReference type="Pfam" id="PF00361">
    <property type="entry name" value="Proton_antipo_M"/>
    <property type="match status" value="1"/>
</dbReference>
<dbReference type="InterPro" id="IPR001750">
    <property type="entry name" value="ND/Mrp_TM"/>
</dbReference>
<feature type="transmembrane region" description="Helical" evidence="8">
    <location>
        <begin position="146"/>
        <end position="166"/>
    </location>
</feature>
<feature type="transmembrane region" description="Helical" evidence="8">
    <location>
        <begin position="295"/>
        <end position="313"/>
    </location>
</feature>
<protein>
    <submittedName>
        <fullName evidence="10">Na(+)/H(+) antiporter subunit A</fullName>
    </submittedName>
</protein>
<evidence type="ECO:0000256" key="1">
    <source>
        <dbReference type="ARBA" id="ARBA00004651"/>
    </source>
</evidence>
<feature type="transmembrane region" description="Helical" evidence="8">
    <location>
        <begin position="66"/>
        <end position="86"/>
    </location>
</feature>
<organism evidence="10 11">
    <name type="scientific">Saltatorellus ferox</name>
    <dbReference type="NCBI Taxonomy" id="2528018"/>
    <lineage>
        <taxon>Bacteria</taxon>
        <taxon>Pseudomonadati</taxon>
        <taxon>Planctomycetota</taxon>
        <taxon>Planctomycetia</taxon>
        <taxon>Planctomycetia incertae sedis</taxon>
        <taxon>Saltatorellus</taxon>
    </lineage>
</organism>
<keyword evidence="11" id="KW-1185">Reference proteome</keyword>
<evidence type="ECO:0000256" key="4">
    <source>
        <dbReference type="ARBA" id="ARBA00022989"/>
    </source>
</evidence>
<dbReference type="AlphaFoldDB" id="A0A518EXK5"/>
<keyword evidence="2" id="KW-1003">Cell membrane</keyword>
<feature type="transmembrane region" description="Helical" evidence="8">
    <location>
        <begin position="333"/>
        <end position="351"/>
    </location>
</feature>
<dbReference type="InterPro" id="IPR052175">
    <property type="entry name" value="ComplexI-like_HydComp"/>
</dbReference>
<evidence type="ECO:0000256" key="5">
    <source>
        <dbReference type="ARBA" id="ARBA00023002"/>
    </source>
</evidence>
<name>A0A518EXK5_9BACT</name>
<proteinExistence type="predicted"/>
<feature type="transmembrane region" description="Helical" evidence="8">
    <location>
        <begin position="371"/>
        <end position="399"/>
    </location>
</feature>
<dbReference type="OrthoDB" id="9807568at2"/>
<keyword evidence="6 8" id="KW-0472">Membrane</keyword>
<dbReference type="GO" id="GO:0005886">
    <property type="term" value="C:plasma membrane"/>
    <property type="evidence" value="ECO:0007669"/>
    <property type="project" value="UniProtKB-SubCell"/>
</dbReference>
<keyword evidence="4 8" id="KW-1133">Transmembrane helix</keyword>
<feature type="domain" description="NADH:quinone oxidoreductase/Mrp antiporter transmembrane" evidence="9">
    <location>
        <begin position="110"/>
        <end position="379"/>
    </location>
</feature>
<keyword evidence="5" id="KW-0560">Oxidoreductase</keyword>
<feature type="transmembrane region" description="Helical" evidence="8">
    <location>
        <begin position="544"/>
        <end position="563"/>
    </location>
</feature>
<dbReference type="GO" id="GO:0016491">
    <property type="term" value="F:oxidoreductase activity"/>
    <property type="evidence" value="ECO:0007669"/>
    <property type="project" value="UniProtKB-KW"/>
</dbReference>
<accession>A0A518EXK5</accession>
<evidence type="ECO:0000313" key="11">
    <source>
        <dbReference type="Proteomes" id="UP000320390"/>
    </source>
</evidence>
<dbReference type="RefSeq" id="WP_145202136.1">
    <property type="nucleotide sequence ID" value="NZ_CP036434.1"/>
</dbReference>
<evidence type="ECO:0000256" key="3">
    <source>
        <dbReference type="ARBA" id="ARBA00022692"/>
    </source>
</evidence>
<evidence type="ECO:0000256" key="8">
    <source>
        <dbReference type="SAM" id="Phobius"/>
    </source>
</evidence>
<dbReference type="PANTHER" id="PTHR42682:SF4">
    <property type="entry name" value="NADH-UBIQUINONE_PLASTOQUINONE"/>
    <property type="match status" value="1"/>
</dbReference>
<dbReference type="NCBIfam" id="NF009310">
    <property type="entry name" value="PRK12668.1"/>
    <property type="match status" value="1"/>
</dbReference>
<feature type="transmembrane region" description="Helical" evidence="8">
    <location>
        <begin position="238"/>
        <end position="257"/>
    </location>
</feature>
<feature type="transmembrane region" description="Helical" evidence="8">
    <location>
        <begin position="178"/>
        <end position="199"/>
    </location>
</feature>
<sequence>MSVIPPFLFFFAGALMMAVSRREARAPIMLLTPVFSLLMLLSMPDGATLQASVVGFDLTLFQADKLSFLFLVLFHIAAFIGALFSIHKDSPGQHAACLLYAGSAVGAVAAGDMVSLFLFWEVMAVSSTFLIWGRNTERSWRAGNRYLLWQILSGLLLLGGIAWYASSTGSIAVQKIGLDAPGAWFIFLGLGTKACFPFLHTWLVDGYPEATPTGAVWLSSFTTKCAVYAIARMFPGEYALILIGGAMAAFPIFYAVIENDMRRVLGYSMINQIGFMLVGIGIGTDLAINGAVAHAFNDVLFKGLLFMTMGSVLQQTGRIHASDLGGLAKSMPWTAKFCLVGAASISAFPLFSGFVSKSMIMAAALEEHHDWVWFILLFAAAGVFHHAGIKIPFFAFYGVDAKIKATDPPKNQLFAMGIAATLCIVIGTFPLQTLYRLLPFPNDYNPYDVTHVVTQLQLLFFSALAFTWLQRSGLYPPELHSTNLDSDWLLRRPMRRLVGATHGVISPAIATVQRTVKYQVKRADRYMRLNQGPYGVMTRTWPTGVMMVWVAVLLVGYLMLYYVQ</sequence>
<evidence type="ECO:0000256" key="6">
    <source>
        <dbReference type="ARBA" id="ARBA00023136"/>
    </source>
</evidence>